<dbReference type="EMBL" id="BNCD01000008">
    <property type="protein sequence ID" value="GHH79115.1"/>
    <property type="molecule type" value="Genomic_DNA"/>
</dbReference>
<dbReference type="AlphaFoldDB" id="A0A919G6V3"/>
<evidence type="ECO:0000313" key="1">
    <source>
        <dbReference type="EMBL" id="GHH79115.1"/>
    </source>
</evidence>
<reference evidence="1" key="2">
    <citation type="submission" date="2020-09" db="EMBL/GenBank/DDBJ databases">
        <authorList>
            <person name="Sun Q."/>
            <person name="Ohkuma M."/>
        </authorList>
    </citation>
    <scope>NUCLEOTIDE SEQUENCE</scope>
    <source>
        <strain evidence="1">JCM 5069</strain>
    </source>
</reference>
<keyword evidence="2" id="KW-1185">Reference proteome</keyword>
<dbReference type="Proteomes" id="UP000603708">
    <property type="component" value="Unassembled WGS sequence"/>
</dbReference>
<gene>
    <name evidence="1" type="ORF">GCM10018793_31040</name>
</gene>
<dbReference type="Gene3D" id="1.10.357.10">
    <property type="entry name" value="Tetracycline Repressor, domain 2"/>
    <property type="match status" value="1"/>
</dbReference>
<protein>
    <submittedName>
        <fullName evidence="1">Uncharacterized protein</fullName>
    </submittedName>
</protein>
<name>A0A919G6V3_9ACTN</name>
<accession>A0A919G6V3</accession>
<comment type="caution">
    <text evidence="1">The sequence shown here is derived from an EMBL/GenBank/DDBJ whole genome shotgun (WGS) entry which is preliminary data.</text>
</comment>
<reference evidence="1" key="1">
    <citation type="journal article" date="2014" name="Int. J. Syst. Evol. Microbiol.">
        <title>Complete genome sequence of Corynebacterium casei LMG S-19264T (=DSM 44701T), isolated from a smear-ripened cheese.</title>
        <authorList>
            <consortium name="US DOE Joint Genome Institute (JGI-PGF)"/>
            <person name="Walter F."/>
            <person name="Albersmeier A."/>
            <person name="Kalinowski J."/>
            <person name="Ruckert C."/>
        </authorList>
    </citation>
    <scope>NUCLEOTIDE SEQUENCE</scope>
    <source>
        <strain evidence="1">JCM 5069</strain>
    </source>
</reference>
<proteinExistence type="predicted"/>
<evidence type="ECO:0000313" key="2">
    <source>
        <dbReference type="Proteomes" id="UP000603708"/>
    </source>
</evidence>
<dbReference type="RefSeq" id="WP_229924659.1">
    <property type="nucleotide sequence ID" value="NZ_BNCD01000008.1"/>
</dbReference>
<sequence>MANARPGPAEPCAPMDCAPVDCAPDALRHYELLLAAAEDVFGRLGTDAPLEAVAQQAAGQRPV</sequence>
<organism evidence="1 2">
    <name type="scientific">Streptomyces sulfonofaciens</name>
    <dbReference type="NCBI Taxonomy" id="68272"/>
    <lineage>
        <taxon>Bacteria</taxon>
        <taxon>Bacillati</taxon>
        <taxon>Actinomycetota</taxon>
        <taxon>Actinomycetes</taxon>
        <taxon>Kitasatosporales</taxon>
        <taxon>Streptomycetaceae</taxon>
        <taxon>Streptomyces</taxon>
    </lineage>
</organism>